<keyword evidence="3" id="KW-1185">Reference proteome</keyword>
<sequence length="114" mass="12970">MSTVKMRDRLMEWELEEKLGVIFRGAEIAKAAKEKEAVPRLGRKGRRNAVSGSKISMLQRRRSNGRRTQSLPSRRKLKGQLSRQLRKPEGGYRVGESQMRNRAIATSESCGRDA</sequence>
<name>A0AAE0EMZ4_9CHLO</name>
<dbReference type="EMBL" id="LGRX02035650">
    <property type="protein sequence ID" value="KAK3233692.1"/>
    <property type="molecule type" value="Genomic_DNA"/>
</dbReference>
<comment type="caution">
    <text evidence="2">The sequence shown here is derived from an EMBL/GenBank/DDBJ whole genome shotgun (WGS) entry which is preliminary data.</text>
</comment>
<evidence type="ECO:0000256" key="1">
    <source>
        <dbReference type="SAM" id="MobiDB-lite"/>
    </source>
</evidence>
<dbReference type="AlphaFoldDB" id="A0AAE0EMZ4"/>
<feature type="region of interest" description="Disordered" evidence="1">
    <location>
        <begin position="39"/>
        <end position="114"/>
    </location>
</feature>
<proteinExistence type="predicted"/>
<evidence type="ECO:0000313" key="3">
    <source>
        <dbReference type="Proteomes" id="UP001190700"/>
    </source>
</evidence>
<evidence type="ECO:0000313" key="2">
    <source>
        <dbReference type="EMBL" id="KAK3233692.1"/>
    </source>
</evidence>
<protein>
    <submittedName>
        <fullName evidence="2">Uncharacterized protein</fullName>
    </submittedName>
</protein>
<organism evidence="2 3">
    <name type="scientific">Cymbomonas tetramitiformis</name>
    <dbReference type="NCBI Taxonomy" id="36881"/>
    <lineage>
        <taxon>Eukaryota</taxon>
        <taxon>Viridiplantae</taxon>
        <taxon>Chlorophyta</taxon>
        <taxon>Pyramimonadophyceae</taxon>
        <taxon>Pyramimonadales</taxon>
        <taxon>Pyramimonadaceae</taxon>
        <taxon>Cymbomonas</taxon>
    </lineage>
</organism>
<dbReference type="Proteomes" id="UP001190700">
    <property type="component" value="Unassembled WGS sequence"/>
</dbReference>
<gene>
    <name evidence="2" type="ORF">CYMTET_56026</name>
</gene>
<reference evidence="2 3" key="1">
    <citation type="journal article" date="2015" name="Genome Biol. Evol.">
        <title>Comparative Genomics of a Bacterivorous Green Alga Reveals Evolutionary Causalities and Consequences of Phago-Mixotrophic Mode of Nutrition.</title>
        <authorList>
            <person name="Burns J.A."/>
            <person name="Paasch A."/>
            <person name="Narechania A."/>
            <person name="Kim E."/>
        </authorList>
    </citation>
    <scope>NUCLEOTIDE SEQUENCE [LARGE SCALE GENOMIC DNA]</scope>
    <source>
        <strain evidence="2 3">PLY_AMNH</strain>
    </source>
</reference>
<accession>A0AAE0EMZ4</accession>
<feature type="compositionally biased region" description="Polar residues" evidence="1">
    <location>
        <begin position="98"/>
        <end position="114"/>
    </location>
</feature>